<dbReference type="EMBL" id="MH938366">
    <property type="protein sequence ID" value="QDE13029.1"/>
    <property type="molecule type" value="Genomic_DNA"/>
</dbReference>
<organism evidence="2">
    <name type="scientific">Berchemiella wilsonii</name>
    <dbReference type="NCBI Taxonomy" id="325278"/>
    <lineage>
        <taxon>Eukaryota</taxon>
        <taxon>Viridiplantae</taxon>
        <taxon>Streptophyta</taxon>
        <taxon>Embryophyta</taxon>
        <taxon>Tracheophyta</taxon>
        <taxon>Spermatophyta</taxon>
        <taxon>Magnoliopsida</taxon>
        <taxon>eudicotyledons</taxon>
        <taxon>Gunneridae</taxon>
        <taxon>Pentapetalae</taxon>
        <taxon>rosids</taxon>
        <taxon>fabids</taxon>
        <taxon>Rosales</taxon>
        <taxon>Rhamnaceae</taxon>
        <taxon>rhamnoid group</taxon>
        <taxon>Rhamneae</taxon>
        <taxon>Berchemiella</taxon>
    </lineage>
</organism>
<proteinExistence type="predicted"/>
<keyword evidence="2" id="KW-0934">Plastid</keyword>
<evidence type="ECO:0000313" key="2">
    <source>
        <dbReference type="EMBL" id="QDE13029.1"/>
    </source>
</evidence>
<feature type="transmembrane region" description="Helical" evidence="1">
    <location>
        <begin position="59"/>
        <end position="79"/>
    </location>
</feature>
<dbReference type="RefSeq" id="YP_009676110.1">
    <property type="nucleotide sequence ID" value="NC_043912.1"/>
</dbReference>
<keyword evidence="1" id="KW-0472">Membrane</keyword>
<name>A0A4Y5WYC3_9ROSA</name>
<keyword evidence="1" id="KW-0812">Transmembrane</keyword>
<reference evidence="2" key="1">
    <citation type="journal article" date="2019" name="Mitochondrial DNA Part B Resour">
        <title>The complete chloroplast genome sequence of Berchemiella wilsonii (Rhamnaceae), an endangered endemic species.</title>
        <authorList>
            <person name="Li Y."/>
            <person name="Wang J."/>
            <person name="Li P."/>
            <person name="Cheng S."/>
            <person name="Wang F."/>
        </authorList>
    </citation>
    <scope>NUCLEOTIDE SEQUENCE</scope>
</reference>
<sequence length="111" mass="12803">MDPSYHRSIVVLKLYNNGNSNPSCTLYIWFTCKFYWVRLIYCFWATLSTTKRSIRGTRRLVEVLSLPILGGSVLSIEIMKNHFTFLVGTLGGSRKKIAKKMIPKVETKRNV</sequence>
<keyword evidence="2" id="KW-0150">Chloroplast</keyword>
<dbReference type="GeneID" id="40867341"/>
<feature type="transmembrane region" description="Helical" evidence="1">
    <location>
        <begin position="26"/>
        <end position="47"/>
    </location>
</feature>
<protein>
    <submittedName>
        <fullName evidence="2">Photosystem II protein N</fullName>
    </submittedName>
</protein>
<keyword evidence="1" id="KW-1133">Transmembrane helix</keyword>
<dbReference type="AlphaFoldDB" id="A0A4Y5WYC3"/>
<evidence type="ECO:0000256" key="1">
    <source>
        <dbReference type="SAM" id="Phobius"/>
    </source>
</evidence>
<gene>
    <name evidence="2" type="primary">psbN</name>
</gene>
<geneLocation type="chloroplast" evidence="2"/>
<accession>A0A4Y5WYC3</accession>